<dbReference type="PANTHER" id="PTHR30537:SF70">
    <property type="entry name" value="HTH-TYPE TRANSCRIPTIONAL ACTIVATOR AMPR"/>
    <property type="match status" value="1"/>
</dbReference>
<sequence>MALARLSLNHLHAFAAASRHLNFTRAADELCVTQAAVSHQIKALEAQIGQRLFLRTARGLQLSDEGARLAPLVQQAFALLDKAVQLLDERAPPERLTVAVVGTYAQGWLLERLPQFQAEHPHIELRLQTHNNKLDLATETIDAAIRFGDGAWRSTHAVPLQAAPLTPLCAPALAATLARAADLRRCTLLRSYRAEDWPAWSRAAGIEPLAARGPQFDSSVLMVQAALLGSGVALAPAAMFRRELAEGRLVQPFGVAVDVGRYWLTRPLGREPSSALRAFEGWLQASLAPADAQPPALS</sequence>
<dbReference type="PROSITE" id="PS50931">
    <property type="entry name" value="HTH_LYSR"/>
    <property type="match status" value="1"/>
</dbReference>
<evidence type="ECO:0000313" key="7">
    <source>
        <dbReference type="EMBL" id="MBQ0959814.1"/>
    </source>
</evidence>
<evidence type="ECO:0000256" key="4">
    <source>
        <dbReference type="ARBA" id="ARBA00023159"/>
    </source>
</evidence>
<feature type="domain" description="HTH lysR-type" evidence="6">
    <location>
        <begin position="6"/>
        <end position="63"/>
    </location>
</feature>
<dbReference type="SUPFAM" id="SSF53850">
    <property type="entry name" value="Periplasmic binding protein-like II"/>
    <property type="match status" value="1"/>
</dbReference>
<evidence type="ECO:0000256" key="2">
    <source>
        <dbReference type="ARBA" id="ARBA00023015"/>
    </source>
</evidence>
<dbReference type="InterPro" id="IPR058163">
    <property type="entry name" value="LysR-type_TF_proteobact-type"/>
</dbReference>
<gene>
    <name evidence="7" type="ORF">KAK06_12755</name>
</gene>
<dbReference type="InterPro" id="IPR000847">
    <property type="entry name" value="LysR_HTH_N"/>
</dbReference>
<accession>A0A940YI10</accession>
<evidence type="ECO:0000256" key="3">
    <source>
        <dbReference type="ARBA" id="ARBA00023125"/>
    </source>
</evidence>
<keyword evidence="4" id="KW-0010">Activator</keyword>
<dbReference type="EMBL" id="JAGQDE010000010">
    <property type="protein sequence ID" value="MBQ0959814.1"/>
    <property type="molecule type" value="Genomic_DNA"/>
</dbReference>
<dbReference type="GO" id="GO:0003700">
    <property type="term" value="F:DNA-binding transcription factor activity"/>
    <property type="evidence" value="ECO:0007669"/>
    <property type="project" value="InterPro"/>
</dbReference>
<evidence type="ECO:0000256" key="1">
    <source>
        <dbReference type="ARBA" id="ARBA00009437"/>
    </source>
</evidence>
<dbReference type="SUPFAM" id="SSF46785">
    <property type="entry name" value="Winged helix' DNA-binding domain"/>
    <property type="match status" value="1"/>
</dbReference>
<keyword evidence="3" id="KW-0238">DNA-binding</keyword>
<evidence type="ECO:0000256" key="5">
    <source>
        <dbReference type="ARBA" id="ARBA00023163"/>
    </source>
</evidence>
<organism evidence="7 8">
    <name type="scientific">Ideonella aquatica</name>
    <dbReference type="NCBI Taxonomy" id="2824119"/>
    <lineage>
        <taxon>Bacteria</taxon>
        <taxon>Pseudomonadati</taxon>
        <taxon>Pseudomonadota</taxon>
        <taxon>Betaproteobacteria</taxon>
        <taxon>Burkholderiales</taxon>
        <taxon>Sphaerotilaceae</taxon>
        <taxon>Ideonella</taxon>
    </lineage>
</organism>
<dbReference type="FunFam" id="1.10.10.10:FF:000001">
    <property type="entry name" value="LysR family transcriptional regulator"/>
    <property type="match status" value="1"/>
</dbReference>
<protein>
    <submittedName>
        <fullName evidence="7">LysR family transcriptional regulator</fullName>
    </submittedName>
</protein>
<comment type="similarity">
    <text evidence="1">Belongs to the LysR transcriptional regulatory family.</text>
</comment>
<dbReference type="GO" id="GO:0043565">
    <property type="term" value="F:sequence-specific DNA binding"/>
    <property type="evidence" value="ECO:0007669"/>
    <property type="project" value="TreeGrafter"/>
</dbReference>
<dbReference type="Gene3D" id="1.10.10.10">
    <property type="entry name" value="Winged helix-like DNA-binding domain superfamily/Winged helix DNA-binding domain"/>
    <property type="match status" value="1"/>
</dbReference>
<name>A0A940YI10_9BURK</name>
<dbReference type="InterPro" id="IPR036388">
    <property type="entry name" value="WH-like_DNA-bd_sf"/>
</dbReference>
<evidence type="ECO:0000259" key="6">
    <source>
        <dbReference type="PROSITE" id="PS50931"/>
    </source>
</evidence>
<dbReference type="InterPro" id="IPR005119">
    <property type="entry name" value="LysR_subst-bd"/>
</dbReference>
<keyword evidence="5" id="KW-0804">Transcription</keyword>
<dbReference type="AlphaFoldDB" id="A0A940YI10"/>
<reference evidence="7" key="1">
    <citation type="submission" date="2021-04" db="EMBL/GenBank/DDBJ databases">
        <title>The genome sequence of Ideonella sp. 4Y11.</title>
        <authorList>
            <person name="Liu Y."/>
        </authorList>
    </citation>
    <scope>NUCLEOTIDE SEQUENCE</scope>
    <source>
        <strain evidence="7">4Y11</strain>
    </source>
</reference>
<dbReference type="GO" id="GO:0006351">
    <property type="term" value="P:DNA-templated transcription"/>
    <property type="evidence" value="ECO:0007669"/>
    <property type="project" value="TreeGrafter"/>
</dbReference>
<dbReference type="Gene3D" id="3.40.190.10">
    <property type="entry name" value="Periplasmic binding protein-like II"/>
    <property type="match status" value="2"/>
</dbReference>
<dbReference type="Pfam" id="PF03466">
    <property type="entry name" value="LysR_substrate"/>
    <property type="match status" value="1"/>
</dbReference>
<dbReference type="PANTHER" id="PTHR30537">
    <property type="entry name" value="HTH-TYPE TRANSCRIPTIONAL REGULATOR"/>
    <property type="match status" value="1"/>
</dbReference>
<keyword evidence="2" id="KW-0805">Transcription regulation</keyword>
<proteinExistence type="inferred from homology"/>
<dbReference type="RefSeq" id="WP_210802492.1">
    <property type="nucleotide sequence ID" value="NZ_JAGQDE010000010.1"/>
</dbReference>
<dbReference type="Pfam" id="PF00126">
    <property type="entry name" value="HTH_1"/>
    <property type="match status" value="1"/>
</dbReference>
<keyword evidence="8" id="KW-1185">Reference proteome</keyword>
<comment type="caution">
    <text evidence="7">The sequence shown here is derived from an EMBL/GenBank/DDBJ whole genome shotgun (WGS) entry which is preliminary data.</text>
</comment>
<dbReference type="Proteomes" id="UP000678374">
    <property type="component" value="Unassembled WGS sequence"/>
</dbReference>
<evidence type="ECO:0000313" key="8">
    <source>
        <dbReference type="Proteomes" id="UP000678374"/>
    </source>
</evidence>
<dbReference type="InterPro" id="IPR036390">
    <property type="entry name" value="WH_DNA-bd_sf"/>
</dbReference>
<dbReference type="PRINTS" id="PR00039">
    <property type="entry name" value="HTHLYSR"/>
</dbReference>